<evidence type="ECO:0000256" key="1">
    <source>
        <dbReference type="SAM" id="Phobius"/>
    </source>
</evidence>
<accession>A0A3S9MWY6</accession>
<organism evidence="2 3">
    <name type="scientific">Nonlabens ponticola</name>
    <dbReference type="NCBI Taxonomy" id="2496866"/>
    <lineage>
        <taxon>Bacteria</taxon>
        <taxon>Pseudomonadati</taxon>
        <taxon>Bacteroidota</taxon>
        <taxon>Flavobacteriia</taxon>
        <taxon>Flavobacteriales</taxon>
        <taxon>Flavobacteriaceae</taxon>
        <taxon>Nonlabens</taxon>
    </lineage>
</organism>
<dbReference type="Proteomes" id="UP000279600">
    <property type="component" value="Chromosome"/>
</dbReference>
<name>A0A3S9MWY6_9FLAO</name>
<dbReference type="KEGG" id="noj:EJ995_05100"/>
<keyword evidence="1" id="KW-1133">Transmembrane helix</keyword>
<keyword evidence="3" id="KW-1185">Reference proteome</keyword>
<feature type="transmembrane region" description="Helical" evidence="1">
    <location>
        <begin position="12"/>
        <end position="31"/>
    </location>
</feature>
<dbReference type="RefSeq" id="WP_126446288.1">
    <property type="nucleotide sequence ID" value="NZ_CP034549.1"/>
</dbReference>
<protein>
    <submittedName>
        <fullName evidence="2">Uncharacterized protein</fullName>
    </submittedName>
</protein>
<dbReference type="AlphaFoldDB" id="A0A3S9MWY6"/>
<evidence type="ECO:0000313" key="2">
    <source>
        <dbReference type="EMBL" id="AZQ43639.1"/>
    </source>
</evidence>
<dbReference type="EMBL" id="CP034549">
    <property type="protein sequence ID" value="AZQ43639.1"/>
    <property type="molecule type" value="Genomic_DNA"/>
</dbReference>
<keyword evidence="1" id="KW-0472">Membrane</keyword>
<sequence length="181" mass="21422">MNKALQTYCSELNLKTLGLCLVFLFNAYFLYAQSSILDSEVDEILQYVDSIKSVELIKGSHAHHTFHKYRKNKILWHKPTGGSYLEVFNMDNHKMAMVEYTGGNDDLYFYENYYYKNDTLVYSEIKQNFWKEQKKIWQATYLILKDSVLLETSINYSDEDVDYINEFAKRAKKLKANLKNL</sequence>
<evidence type="ECO:0000313" key="3">
    <source>
        <dbReference type="Proteomes" id="UP000279600"/>
    </source>
</evidence>
<keyword evidence="1" id="KW-0812">Transmembrane</keyword>
<gene>
    <name evidence="2" type="ORF">EJ995_05100</name>
</gene>
<proteinExistence type="predicted"/>
<reference evidence="2 3" key="1">
    <citation type="submission" date="2018-12" db="EMBL/GenBank/DDBJ databases">
        <title>Complete genome of Nonlabens sp. MJ115.</title>
        <authorList>
            <person name="Choi H.S."/>
            <person name="Jung J."/>
        </authorList>
    </citation>
    <scope>NUCLEOTIDE SEQUENCE [LARGE SCALE GENOMIC DNA]</scope>
    <source>
        <strain evidence="2 3">MJ115</strain>
    </source>
</reference>